<evidence type="ECO:0000256" key="1">
    <source>
        <dbReference type="PROSITE-ProRule" id="PRU00047"/>
    </source>
</evidence>
<dbReference type="SUPFAM" id="SSF57756">
    <property type="entry name" value="Retrovirus zinc finger-like domains"/>
    <property type="match status" value="1"/>
</dbReference>
<feature type="domain" description="CCHC-type" evidence="3">
    <location>
        <begin position="131"/>
        <end position="146"/>
    </location>
</feature>
<feature type="compositionally biased region" description="Polar residues" evidence="2">
    <location>
        <begin position="51"/>
        <end position="71"/>
    </location>
</feature>
<feature type="compositionally biased region" description="Low complexity" evidence="2">
    <location>
        <begin position="107"/>
        <end position="122"/>
    </location>
</feature>
<sequence length="153" mass="16832">MIGMRMRSIKWLAFMGGLRHKTQDIVDYKEYNDINRLFQLAYLAEKELQGRQQRTRSNFGSMSTSRSTLGQAKTALPPVFRSATPFMSRACSAAPPPPSRALEMSKSTSVQAPAQSSSSVASTGRTTGIVCHHCKGMGHVMKDCPSQRAYIAT</sequence>
<dbReference type="EMBL" id="DQ834731">
    <property type="protein sequence ID" value="ABI15170.1"/>
    <property type="molecule type" value="mRNA"/>
</dbReference>
<dbReference type="GO" id="GO:0008270">
    <property type="term" value="F:zinc ion binding"/>
    <property type="evidence" value="ECO:0007669"/>
    <property type="project" value="UniProtKB-KW"/>
</dbReference>
<feature type="region of interest" description="Disordered" evidence="2">
    <location>
        <begin position="51"/>
        <end position="74"/>
    </location>
</feature>
<evidence type="ECO:0000259" key="3">
    <source>
        <dbReference type="PROSITE" id="PS50158"/>
    </source>
</evidence>
<dbReference type="InterPro" id="IPR001878">
    <property type="entry name" value="Znf_CCHC"/>
</dbReference>
<dbReference type="PROSITE" id="PS50158">
    <property type="entry name" value="ZF_CCHC"/>
    <property type="match status" value="1"/>
</dbReference>
<protein>
    <recommendedName>
        <fullName evidence="3">CCHC-type domain-containing protein</fullName>
    </recommendedName>
</protein>
<dbReference type="AlphaFoldDB" id="Q0MX07"/>
<accession>Q0MX07</accession>
<keyword evidence="1" id="KW-0862">Zinc</keyword>
<dbReference type="Gene3D" id="4.10.60.10">
    <property type="entry name" value="Zinc finger, CCHC-type"/>
    <property type="match status" value="1"/>
</dbReference>
<dbReference type="SMART" id="SM00343">
    <property type="entry name" value="ZnF_C2HC"/>
    <property type="match status" value="1"/>
</dbReference>
<name>Q0MX07_PHYED</name>
<proteinExistence type="evidence at transcript level"/>
<evidence type="ECO:0000313" key="4">
    <source>
        <dbReference type="EMBL" id="ABI15170.1"/>
    </source>
</evidence>
<dbReference type="Pfam" id="PF00098">
    <property type="entry name" value="zf-CCHC"/>
    <property type="match status" value="1"/>
</dbReference>
<keyword evidence="1" id="KW-0863">Zinc-finger</keyword>
<reference evidence="4" key="1">
    <citation type="submission" date="2006-06" db="EMBL/GenBank/DDBJ databases">
        <authorList>
            <person name="Gao Z."/>
            <person name="Tang W."/>
            <person name="Peng Z."/>
        </authorList>
    </citation>
    <scope>NUCLEOTIDE SEQUENCE</scope>
</reference>
<dbReference type="GO" id="GO:0003676">
    <property type="term" value="F:nucleic acid binding"/>
    <property type="evidence" value="ECO:0007669"/>
    <property type="project" value="InterPro"/>
</dbReference>
<evidence type="ECO:0000256" key="2">
    <source>
        <dbReference type="SAM" id="MobiDB-lite"/>
    </source>
</evidence>
<keyword evidence="1" id="KW-0479">Metal-binding</keyword>
<organism evidence="4">
    <name type="scientific">Phyllostachys edulis</name>
    <name type="common">Tortoise shell bamboo</name>
    <name type="synonym">Bambusa edulis</name>
    <dbReference type="NCBI Taxonomy" id="38705"/>
    <lineage>
        <taxon>Eukaryota</taxon>
        <taxon>Viridiplantae</taxon>
        <taxon>Streptophyta</taxon>
        <taxon>Embryophyta</taxon>
        <taxon>Tracheophyta</taxon>
        <taxon>Spermatophyta</taxon>
        <taxon>Magnoliopsida</taxon>
        <taxon>Liliopsida</taxon>
        <taxon>Poales</taxon>
        <taxon>Poaceae</taxon>
        <taxon>BOP clade</taxon>
        <taxon>Bambusoideae</taxon>
        <taxon>Arundinarodae</taxon>
        <taxon>Arundinarieae</taxon>
        <taxon>Arundinariinae</taxon>
        <taxon>Phyllostachys</taxon>
    </lineage>
</organism>
<feature type="region of interest" description="Disordered" evidence="2">
    <location>
        <begin position="90"/>
        <end position="122"/>
    </location>
</feature>
<dbReference type="InterPro" id="IPR036875">
    <property type="entry name" value="Znf_CCHC_sf"/>
</dbReference>